<name>A0AAW0B4B6_9AGAR</name>
<dbReference type="Proteomes" id="UP001362999">
    <property type="component" value="Unassembled WGS sequence"/>
</dbReference>
<proteinExistence type="predicted"/>
<keyword evidence="1" id="KW-0472">Membrane</keyword>
<keyword evidence="3" id="KW-1185">Reference proteome</keyword>
<protein>
    <submittedName>
        <fullName evidence="2">Uncharacterized protein</fullName>
    </submittedName>
</protein>
<feature type="transmembrane region" description="Helical" evidence="1">
    <location>
        <begin position="61"/>
        <end position="80"/>
    </location>
</feature>
<accession>A0AAW0B4B6</accession>
<reference evidence="2 3" key="1">
    <citation type="journal article" date="2024" name="J Genomics">
        <title>Draft genome sequencing and assembly of Favolaschia claudopus CIRM-BRFM 2984 isolated from oak limbs.</title>
        <authorList>
            <person name="Navarro D."/>
            <person name="Drula E."/>
            <person name="Chaduli D."/>
            <person name="Cazenave R."/>
            <person name="Ahrendt S."/>
            <person name="Wang J."/>
            <person name="Lipzen A."/>
            <person name="Daum C."/>
            <person name="Barry K."/>
            <person name="Grigoriev I.V."/>
            <person name="Favel A."/>
            <person name="Rosso M.N."/>
            <person name="Martin F."/>
        </authorList>
    </citation>
    <scope>NUCLEOTIDE SEQUENCE [LARGE SCALE GENOMIC DNA]</scope>
    <source>
        <strain evidence="2 3">CIRM-BRFM 2984</strain>
    </source>
</reference>
<keyword evidence="1" id="KW-1133">Transmembrane helix</keyword>
<feature type="transmembrane region" description="Helical" evidence="1">
    <location>
        <begin position="132"/>
        <end position="149"/>
    </location>
</feature>
<feature type="transmembrane region" description="Helical" evidence="1">
    <location>
        <begin position="92"/>
        <end position="111"/>
    </location>
</feature>
<evidence type="ECO:0000256" key="1">
    <source>
        <dbReference type="SAM" id="Phobius"/>
    </source>
</evidence>
<sequence>MLPPIQGLTACRLPLSEARLYVVRRPTYIILPSLFLRPFSYAFRSEIPGSRLFSSSQSRRISLLFFSLFFVSFVHFIYFLCANNYDIKWAFYVFWYILLLMQLLFSLHVVVRVGETGQLCSLSARHYIRWDIQAFFSVFFFGIVNDFGLPDLLQNLSYIGSPNQTDVFDNRVQMYGGDHNIRGLLGPFYSFTAFTLNLLWPSCLYSSTCVP</sequence>
<keyword evidence="1" id="KW-0812">Transmembrane</keyword>
<organism evidence="2 3">
    <name type="scientific">Favolaschia claudopus</name>
    <dbReference type="NCBI Taxonomy" id="2862362"/>
    <lineage>
        <taxon>Eukaryota</taxon>
        <taxon>Fungi</taxon>
        <taxon>Dikarya</taxon>
        <taxon>Basidiomycota</taxon>
        <taxon>Agaricomycotina</taxon>
        <taxon>Agaricomycetes</taxon>
        <taxon>Agaricomycetidae</taxon>
        <taxon>Agaricales</taxon>
        <taxon>Marasmiineae</taxon>
        <taxon>Mycenaceae</taxon>
        <taxon>Favolaschia</taxon>
    </lineage>
</organism>
<evidence type="ECO:0000313" key="2">
    <source>
        <dbReference type="EMBL" id="KAK7020410.1"/>
    </source>
</evidence>
<gene>
    <name evidence="2" type="ORF">R3P38DRAFT_1209077</name>
</gene>
<dbReference type="AlphaFoldDB" id="A0AAW0B4B6"/>
<comment type="caution">
    <text evidence="2">The sequence shown here is derived from an EMBL/GenBank/DDBJ whole genome shotgun (WGS) entry which is preliminary data.</text>
</comment>
<dbReference type="EMBL" id="JAWWNJ010000041">
    <property type="protein sequence ID" value="KAK7020410.1"/>
    <property type="molecule type" value="Genomic_DNA"/>
</dbReference>
<evidence type="ECO:0000313" key="3">
    <source>
        <dbReference type="Proteomes" id="UP001362999"/>
    </source>
</evidence>